<dbReference type="InterPro" id="IPR025164">
    <property type="entry name" value="Toastrack_DUF4097"/>
</dbReference>
<gene>
    <name evidence="3" type="ORF">GCM10011600_01020</name>
</gene>
<name>A0A8J3DTR5_9MICO</name>
<evidence type="ECO:0000259" key="2">
    <source>
        <dbReference type="Pfam" id="PF13349"/>
    </source>
</evidence>
<keyword evidence="4" id="KW-1185">Reference proteome</keyword>
<dbReference type="AlphaFoldDB" id="A0A8J3DTR5"/>
<evidence type="ECO:0000313" key="3">
    <source>
        <dbReference type="EMBL" id="GHF04435.1"/>
    </source>
</evidence>
<dbReference type="RefSeq" id="WP_191281440.1">
    <property type="nucleotide sequence ID" value="NZ_BNAI01000001.1"/>
</dbReference>
<feature type="domain" description="DUF4097" evidence="2">
    <location>
        <begin position="47"/>
        <end position="257"/>
    </location>
</feature>
<dbReference type="Proteomes" id="UP000617531">
    <property type="component" value="Unassembled WGS sequence"/>
</dbReference>
<proteinExistence type="predicted"/>
<keyword evidence="1" id="KW-0472">Membrane</keyword>
<protein>
    <recommendedName>
        <fullName evidence="2">DUF4097 domain-containing protein</fullName>
    </recommendedName>
</protein>
<sequence>MTAETPQAPARRNGALIAVLIVIAALVLLAVGAAVIATVVRSQVHTDQTVEIGDRLEVDIPTAELTFVASDRDDVRIEVDGAYLFGAPEVTTTTSNGLTRMTGGCPTIPFSICSVEVTVELPADLDLDIVGTNGRISIDGVTGAIDVITTNGGIDVSGAEGDLALSTTNGSVTVTDASSTDVVGATTNGAVSLSFATAPDRVEARTTNGSVAITLPDDDEPYAIDAQTTNGSVDLVRVTNDPDADRSISAHSVNGSVEIVAE</sequence>
<comment type="caution">
    <text evidence="3">The sequence shown here is derived from an EMBL/GenBank/DDBJ whole genome shotgun (WGS) entry which is preliminary data.</text>
</comment>
<keyword evidence="1" id="KW-1133">Transmembrane helix</keyword>
<feature type="transmembrane region" description="Helical" evidence="1">
    <location>
        <begin position="15"/>
        <end position="40"/>
    </location>
</feature>
<dbReference type="Pfam" id="PF13349">
    <property type="entry name" value="DUF4097"/>
    <property type="match status" value="1"/>
</dbReference>
<reference evidence="3" key="2">
    <citation type="submission" date="2020-09" db="EMBL/GenBank/DDBJ databases">
        <authorList>
            <person name="Sun Q."/>
            <person name="Zhou Y."/>
        </authorList>
    </citation>
    <scope>NUCLEOTIDE SEQUENCE</scope>
    <source>
        <strain evidence="3">CGMCC 1.16548</strain>
    </source>
</reference>
<evidence type="ECO:0000313" key="4">
    <source>
        <dbReference type="Proteomes" id="UP000617531"/>
    </source>
</evidence>
<organism evidence="3 4">
    <name type="scientific">Pseudolysinimonas yzui</name>
    <dbReference type="NCBI Taxonomy" id="2708254"/>
    <lineage>
        <taxon>Bacteria</taxon>
        <taxon>Bacillati</taxon>
        <taxon>Actinomycetota</taxon>
        <taxon>Actinomycetes</taxon>
        <taxon>Micrococcales</taxon>
        <taxon>Microbacteriaceae</taxon>
        <taxon>Pseudolysinimonas</taxon>
    </lineage>
</organism>
<accession>A0A8J3DTR5</accession>
<keyword evidence="1" id="KW-0812">Transmembrane</keyword>
<reference evidence="3" key="1">
    <citation type="journal article" date="2014" name="Int. J. Syst. Evol. Microbiol.">
        <title>Complete genome sequence of Corynebacterium casei LMG S-19264T (=DSM 44701T), isolated from a smear-ripened cheese.</title>
        <authorList>
            <consortium name="US DOE Joint Genome Institute (JGI-PGF)"/>
            <person name="Walter F."/>
            <person name="Albersmeier A."/>
            <person name="Kalinowski J."/>
            <person name="Ruckert C."/>
        </authorList>
    </citation>
    <scope>NUCLEOTIDE SEQUENCE</scope>
    <source>
        <strain evidence="3">CGMCC 1.16548</strain>
    </source>
</reference>
<evidence type="ECO:0000256" key="1">
    <source>
        <dbReference type="SAM" id="Phobius"/>
    </source>
</evidence>
<dbReference type="EMBL" id="BNAI01000001">
    <property type="protein sequence ID" value="GHF04435.1"/>
    <property type="molecule type" value="Genomic_DNA"/>
</dbReference>